<gene>
    <name evidence="3" type="ORF">FRACYDRAFT_265572</name>
</gene>
<dbReference type="InterPro" id="IPR053234">
    <property type="entry name" value="RPM1_Interactor"/>
</dbReference>
<feature type="region of interest" description="Disordered" evidence="1">
    <location>
        <begin position="302"/>
        <end position="373"/>
    </location>
</feature>
<dbReference type="AlphaFoldDB" id="A0A1E7ELF0"/>
<feature type="compositionally biased region" description="Basic and acidic residues" evidence="1">
    <location>
        <begin position="340"/>
        <end position="365"/>
    </location>
</feature>
<dbReference type="InterPro" id="IPR049227">
    <property type="entry name" value="DUF6824"/>
</dbReference>
<reference evidence="3 4" key="1">
    <citation type="submission" date="2016-09" db="EMBL/GenBank/DDBJ databases">
        <title>Extensive genetic diversity and differential bi-allelic expression allows diatom success in the polar Southern Ocean.</title>
        <authorList>
            <consortium name="DOE Joint Genome Institute"/>
            <person name="Mock T."/>
            <person name="Otillar R.P."/>
            <person name="Strauss J."/>
            <person name="Dupont C."/>
            <person name="Frickenhaus S."/>
            <person name="Maumus F."/>
            <person name="Mcmullan M."/>
            <person name="Sanges R."/>
            <person name="Schmutz J."/>
            <person name="Toseland A."/>
            <person name="Valas R."/>
            <person name="Veluchamy A."/>
            <person name="Ward B.J."/>
            <person name="Allen A."/>
            <person name="Barry K."/>
            <person name="Falciatore A."/>
            <person name="Ferrante M."/>
            <person name="Fortunato A.E."/>
            <person name="Gloeckner G."/>
            <person name="Gruber A."/>
            <person name="Hipkin R."/>
            <person name="Janech M."/>
            <person name="Kroth P."/>
            <person name="Leese F."/>
            <person name="Lindquist E."/>
            <person name="Lyon B.R."/>
            <person name="Martin J."/>
            <person name="Mayer C."/>
            <person name="Parker M."/>
            <person name="Quesneville H."/>
            <person name="Raymond J."/>
            <person name="Uhlig C."/>
            <person name="Valentin K.U."/>
            <person name="Worden A.Z."/>
            <person name="Armbrust E.V."/>
            <person name="Bowler C."/>
            <person name="Green B."/>
            <person name="Moulton V."/>
            <person name="Van Oosterhout C."/>
            <person name="Grigoriev I."/>
        </authorList>
    </citation>
    <scope>NUCLEOTIDE SEQUENCE [LARGE SCALE GENOMIC DNA]</scope>
    <source>
        <strain evidence="3 4">CCMP1102</strain>
    </source>
</reference>
<dbReference type="OrthoDB" id="204836at2759"/>
<accession>A0A1E7ELF0</accession>
<evidence type="ECO:0000313" key="4">
    <source>
        <dbReference type="Proteomes" id="UP000095751"/>
    </source>
</evidence>
<dbReference type="InParanoid" id="A0A1E7ELF0"/>
<protein>
    <recommendedName>
        <fullName evidence="2">DUF6824 domain-containing protein</fullName>
    </recommendedName>
</protein>
<dbReference type="Proteomes" id="UP000095751">
    <property type="component" value="Unassembled WGS sequence"/>
</dbReference>
<feature type="compositionally biased region" description="Basic and acidic residues" evidence="1">
    <location>
        <begin position="321"/>
        <end position="330"/>
    </location>
</feature>
<keyword evidence="4" id="KW-1185">Reference proteome</keyword>
<proteinExistence type="predicted"/>
<name>A0A1E7ELF0_9STRA</name>
<dbReference type="Pfam" id="PF20710">
    <property type="entry name" value="DUF6824"/>
    <property type="match status" value="1"/>
</dbReference>
<evidence type="ECO:0000256" key="1">
    <source>
        <dbReference type="SAM" id="MobiDB-lite"/>
    </source>
</evidence>
<organism evidence="3 4">
    <name type="scientific">Fragilariopsis cylindrus CCMP1102</name>
    <dbReference type="NCBI Taxonomy" id="635003"/>
    <lineage>
        <taxon>Eukaryota</taxon>
        <taxon>Sar</taxon>
        <taxon>Stramenopiles</taxon>
        <taxon>Ochrophyta</taxon>
        <taxon>Bacillariophyta</taxon>
        <taxon>Bacillariophyceae</taxon>
        <taxon>Bacillariophycidae</taxon>
        <taxon>Bacillariales</taxon>
        <taxon>Bacillariaceae</taxon>
        <taxon>Fragilariopsis</taxon>
    </lineage>
</organism>
<dbReference type="EMBL" id="KV784400">
    <property type="protein sequence ID" value="OEU06738.1"/>
    <property type="molecule type" value="Genomic_DNA"/>
</dbReference>
<evidence type="ECO:0000259" key="2">
    <source>
        <dbReference type="Pfam" id="PF20710"/>
    </source>
</evidence>
<dbReference type="KEGG" id="fcy:FRACYDRAFT_265572"/>
<evidence type="ECO:0000313" key="3">
    <source>
        <dbReference type="EMBL" id="OEU06738.1"/>
    </source>
</evidence>
<feature type="compositionally biased region" description="Basic and acidic residues" evidence="1">
    <location>
        <begin position="237"/>
        <end position="247"/>
    </location>
</feature>
<feature type="region of interest" description="Disordered" evidence="1">
    <location>
        <begin position="177"/>
        <end position="249"/>
    </location>
</feature>
<dbReference type="PANTHER" id="PTHR33443">
    <property type="entry name" value="ZGC:112980"/>
    <property type="match status" value="1"/>
</dbReference>
<feature type="domain" description="DUF6824" evidence="2">
    <location>
        <begin position="69"/>
        <end position="147"/>
    </location>
</feature>
<dbReference type="PANTHER" id="PTHR33443:SF30">
    <property type="entry name" value="SARCOSINE DEHYDROGENASE-2C PROTEIN"/>
    <property type="match status" value="1"/>
</dbReference>
<sequence>MIPNFWKKKREDLDVPQTRINATSSAATNLAATTNKDDGDKNHMSIATDDFSLYLLPQSIVIDDVNDHDVLMGPRKCKKHPGNKVYRDIVKKYRPQLEAIGDRALVANMVIDHIHYQIGGRFLKADSTNQWHVVPRLDVITKIKKALVGLRTPSIGGPALPNSISTITMLESVGQSIVEQDNKRPKRKSACREVIDDDNDEDRAELTKLQISPQSMADGLSQNDNDVPHPIVNPQRNGEDNSDKRGEATSAGHDVIDLLDDDKDEDQVELTKLQISLQSKADETAQKGIVISHPVTEIRSKTAMNDDDVERCNFPNGSITDKSKNRHDDDPSPSIIDLLNEEKGEEHEKESEDTLKPRASDHQQVGEEEEETIEDNDDIIVIGSSSAPIDIDDLLEEEERNEERFDPLKDNGDIQITGSTGKNALSDYPHPRHECVVKSFTKNPEQFCPNCYCFVCDIKASECAEWKDCHCKADSDIKWRLQRRKIRNKRKAPERARQRLAISFIDYDTDQDLSLATTSQRRTRRTRSNVSITTLLRGSSQKDVQGVHFLHNT</sequence>
<feature type="compositionally biased region" description="Polar residues" evidence="1">
    <location>
        <begin position="209"/>
        <end position="225"/>
    </location>
</feature>